<dbReference type="Pfam" id="PF23423">
    <property type="entry name" value="DUF7111"/>
    <property type="match status" value="1"/>
</dbReference>
<dbReference type="InterPro" id="IPR055535">
    <property type="entry name" value="DUF7111"/>
</dbReference>
<reference evidence="1 4" key="2">
    <citation type="journal article" date="2019" name="Nat. Commun.">
        <title>A new type of DNA phosphorothioation-based antiviral system in archaea.</title>
        <authorList>
            <person name="Xiong L."/>
            <person name="Liu S."/>
            <person name="Chen S."/>
            <person name="Xiao Y."/>
            <person name="Zhu B."/>
            <person name="Gao Y."/>
            <person name="Zhang Y."/>
            <person name="Chen B."/>
            <person name="Luo J."/>
            <person name="Deng Z."/>
            <person name="Chen X."/>
            <person name="Wang L."/>
            <person name="Chen S."/>
        </authorList>
    </citation>
    <scope>NUCLEOTIDE SEQUENCE [LARGE SCALE GENOMIC DNA]</scope>
    <source>
        <strain evidence="1 4">CGMCC 1.10331</strain>
    </source>
</reference>
<gene>
    <name evidence="1" type="ORF">DV707_10310</name>
    <name evidence="2" type="ORF">SAMN04488133_2090</name>
</gene>
<dbReference type="Proteomes" id="UP000296733">
    <property type="component" value="Chromosome"/>
</dbReference>
<reference evidence="2 3" key="1">
    <citation type="submission" date="2016-10" db="EMBL/GenBank/DDBJ databases">
        <authorList>
            <person name="de Groot N.N."/>
        </authorList>
    </citation>
    <scope>NUCLEOTIDE SEQUENCE [LARGE SCALE GENOMIC DNA]</scope>
    <source>
        <strain evidence="2 3">CGMCC 1.10331</strain>
    </source>
</reference>
<dbReference type="EMBL" id="FNVN01000002">
    <property type="protein sequence ID" value="SEG37781.1"/>
    <property type="molecule type" value="Genomic_DNA"/>
</dbReference>
<evidence type="ECO:0000313" key="3">
    <source>
        <dbReference type="Proteomes" id="UP000236740"/>
    </source>
</evidence>
<dbReference type="EMBL" id="CP031311">
    <property type="protein sequence ID" value="QCC48017.1"/>
    <property type="molecule type" value="Genomic_DNA"/>
</dbReference>
<dbReference type="AlphaFoldDB" id="A0A1H5ZNJ7"/>
<keyword evidence="3" id="KW-1185">Reference proteome</keyword>
<dbReference type="RefSeq" id="WP_103991781.1">
    <property type="nucleotide sequence ID" value="NZ_CP031311.1"/>
</dbReference>
<dbReference type="Proteomes" id="UP000236740">
    <property type="component" value="Unassembled WGS sequence"/>
</dbReference>
<accession>A0A1H5ZNJ7</accession>
<protein>
    <submittedName>
        <fullName evidence="2">Uncharacterized protein</fullName>
    </submittedName>
</protein>
<dbReference type="GeneID" id="39858486"/>
<name>A0A1H5ZNJ7_9EURY</name>
<proteinExistence type="predicted"/>
<organism evidence="2 3">
    <name type="scientific">Halobellus limi</name>
    <dbReference type="NCBI Taxonomy" id="699433"/>
    <lineage>
        <taxon>Archaea</taxon>
        <taxon>Methanobacteriati</taxon>
        <taxon>Methanobacteriota</taxon>
        <taxon>Stenosarchaea group</taxon>
        <taxon>Halobacteria</taxon>
        <taxon>Halobacteriales</taxon>
        <taxon>Haloferacaceae</taxon>
        <taxon>Halobellus</taxon>
    </lineage>
</organism>
<evidence type="ECO:0000313" key="2">
    <source>
        <dbReference type="EMBL" id="SEG37781.1"/>
    </source>
</evidence>
<evidence type="ECO:0000313" key="1">
    <source>
        <dbReference type="EMBL" id="QCC48017.1"/>
    </source>
</evidence>
<evidence type="ECO:0000313" key="4">
    <source>
        <dbReference type="Proteomes" id="UP000296733"/>
    </source>
</evidence>
<sequence>MGEREASANGITARYEETETERLLTFQRDGSAAAIAQNIEGYAMLKVRPSADGDELERYYGFDMALDHAAELLGVSPHDLPVPDAASDMGM</sequence>
<dbReference type="OrthoDB" id="203436at2157"/>
<dbReference type="KEGG" id="hlm:DV707_10310"/>